<evidence type="ECO:0000313" key="2">
    <source>
        <dbReference type="Proteomes" id="UP000615446"/>
    </source>
</evidence>
<evidence type="ECO:0000313" key="1">
    <source>
        <dbReference type="EMBL" id="GES82477.1"/>
    </source>
</evidence>
<reference evidence="1" key="1">
    <citation type="submission" date="2019-10" db="EMBL/GenBank/DDBJ databases">
        <title>Conservation and host-specific expression of non-tandemly repeated heterogenous ribosome RNA gene in arbuscular mycorrhizal fungi.</title>
        <authorList>
            <person name="Maeda T."/>
            <person name="Kobayashi Y."/>
            <person name="Nakagawa T."/>
            <person name="Ezawa T."/>
            <person name="Yamaguchi K."/>
            <person name="Bino T."/>
            <person name="Nishimoto Y."/>
            <person name="Shigenobu S."/>
            <person name="Kawaguchi M."/>
        </authorList>
    </citation>
    <scope>NUCLEOTIDE SEQUENCE</scope>
    <source>
        <strain evidence="1">HR1</strain>
    </source>
</reference>
<comment type="caution">
    <text evidence="1">The sequence shown here is derived from an EMBL/GenBank/DDBJ whole genome shotgun (WGS) entry which is preliminary data.</text>
</comment>
<gene>
    <name evidence="1" type="ORF">RCL2_000968300</name>
</gene>
<dbReference type="Proteomes" id="UP000615446">
    <property type="component" value="Unassembled WGS sequence"/>
</dbReference>
<protein>
    <submittedName>
        <fullName evidence="1">Uncharacterized protein</fullName>
    </submittedName>
</protein>
<dbReference type="AlphaFoldDB" id="A0A8H3QKH6"/>
<accession>A0A8H3QKH6</accession>
<name>A0A8H3QKH6_9GLOM</name>
<sequence>MKGLKGAVFAISLYRSKTYLYLLTKSVTESVIHEHIFTLKHPYTVFYNLEKRNETLTLAKSDLVYNDDNEIVQAHPHGKYYSTSKMLTNESEEPELVIIDFGKAKSFIVLAKRKEPLTLAKPDLFIKTKMRYLVQIRLCVKNYVFNTRFPITEEQKYKLIHMIKGIKTLHDLDSRIKKRKRPLTLAKSDLFTYKDENEMIKLNQVKQDTIFYLILLKLPIVQNEQYEVELIILSCYIMEHLRLSRTIIICPPKRLENSKPFVKHASSGSIFQKCSHFLAKTNEEERVIIFALSRSKEADTSNNIIPRLIPSKRSLADNHQDHQLIK</sequence>
<dbReference type="EMBL" id="BLAL01000060">
    <property type="protein sequence ID" value="GES82477.1"/>
    <property type="molecule type" value="Genomic_DNA"/>
</dbReference>
<organism evidence="1 2">
    <name type="scientific">Rhizophagus clarus</name>
    <dbReference type="NCBI Taxonomy" id="94130"/>
    <lineage>
        <taxon>Eukaryota</taxon>
        <taxon>Fungi</taxon>
        <taxon>Fungi incertae sedis</taxon>
        <taxon>Mucoromycota</taxon>
        <taxon>Glomeromycotina</taxon>
        <taxon>Glomeromycetes</taxon>
        <taxon>Glomerales</taxon>
        <taxon>Glomeraceae</taxon>
        <taxon>Rhizophagus</taxon>
    </lineage>
</organism>
<proteinExistence type="predicted"/>